<gene>
    <name evidence="2" type="ORF">BTR14_01850</name>
</gene>
<evidence type="ECO:0000313" key="3">
    <source>
        <dbReference type="Proteomes" id="UP000192652"/>
    </source>
</evidence>
<evidence type="ECO:0000313" key="2">
    <source>
        <dbReference type="EMBL" id="OQP88222.1"/>
    </source>
</evidence>
<reference evidence="2 3" key="1">
    <citation type="journal article" date="2017" name="Antonie Van Leeuwenhoek">
        <title>Rhizobium rhizosphaerae sp. nov., a novel species isolated from rice rhizosphere.</title>
        <authorList>
            <person name="Zhao J.J."/>
            <person name="Zhang J."/>
            <person name="Zhang R.J."/>
            <person name="Zhang C.W."/>
            <person name="Yin H.Q."/>
            <person name="Zhang X.X."/>
        </authorList>
    </citation>
    <scope>NUCLEOTIDE SEQUENCE [LARGE SCALE GENOMIC DNA]</scope>
    <source>
        <strain evidence="2 3">RD15</strain>
    </source>
</reference>
<feature type="region of interest" description="Disordered" evidence="1">
    <location>
        <begin position="86"/>
        <end position="121"/>
    </location>
</feature>
<dbReference type="RefSeq" id="WP_176218586.1">
    <property type="nucleotide sequence ID" value="NZ_MSPX01000001.1"/>
</dbReference>
<name>A0ABX3PJ80_9HYPH</name>
<comment type="caution">
    <text evidence="2">The sequence shown here is derived from an EMBL/GenBank/DDBJ whole genome shotgun (WGS) entry which is preliminary data.</text>
</comment>
<proteinExistence type="predicted"/>
<accession>A0ABX3PJ80</accession>
<protein>
    <submittedName>
        <fullName evidence="2">Uncharacterized protein</fullName>
    </submittedName>
</protein>
<organism evidence="2 3">
    <name type="scientific">Xaviernesmea rhizosphaerae</name>
    <dbReference type="NCBI Taxonomy" id="1672749"/>
    <lineage>
        <taxon>Bacteria</taxon>
        <taxon>Pseudomonadati</taxon>
        <taxon>Pseudomonadota</taxon>
        <taxon>Alphaproteobacteria</taxon>
        <taxon>Hyphomicrobiales</taxon>
        <taxon>Rhizobiaceae</taxon>
        <taxon>Rhizobium/Agrobacterium group</taxon>
        <taxon>Xaviernesmea</taxon>
    </lineage>
</organism>
<sequence>MTQVVTVSATTAAYAAEAIKPKARMVGDQPADEAITLLQTRPPGETAKPRIVEPSASNTGLSLMLMERGWQLQQETYARVLRHYAEMMEDGEPQRDDQPPAEDQQAEEEEQAAFDPLSAFA</sequence>
<dbReference type="EMBL" id="MSPX01000001">
    <property type="protein sequence ID" value="OQP88222.1"/>
    <property type="molecule type" value="Genomic_DNA"/>
</dbReference>
<dbReference type="Proteomes" id="UP000192652">
    <property type="component" value="Unassembled WGS sequence"/>
</dbReference>
<evidence type="ECO:0000256" key="1">
    <source>
        <dbReference type="SAM" id="MobiDB-lite"/>
    </source>
</evidence>
<keyword evidence="3" id="KW-1185">Reference proteome</keyword>